<organism evidence="4">
    <name type="scientific">Tanacetum cinerariifolium</name>
    <name type="common">Dalmatian daisy</name>
    <name type="synonym">Chrysanthemum cinerariifolium</name>
    <dbReference type="NCBI Taxonomy" id="118510"/>
    <lineage>
        <taxon>Eukaryota</taxon>
        <taxon>Viridiplantae</taxon>
        <taxon>Streptophyta</taxon>
        <taxon>Embryophyta</taxon>
        <taxon>Tracheophyta</taxon>
        <taxon>Spermatophyta</taxon>
        <taxon>Magnoliopsida</taxon>
        <taxon>eudicotyledons</taxon>
        <taxon>Gunneridae</taxon>
        <taxon>Pentapetalae</taxon>
        <taxon>asterids</taxon>
        <taxon>campanulids</taxon>
        <taxon>Asterales</taxon>
        <taxon>Asteraceae</taxon>
        <taxon>Asteroideae</taxon>
        <taxon>Anthemideae</taxon>
        <taxon>Anthemidinae</taxon>
        <taxon>Tanacetum</taxon>
    </lineage>
</organism>
<dbReference type="Pfam" id="PF03514">
    <property type="entry name" value="GRAS"/>
    <property type="match status" value="1"/>
</dbReference>
<accession>A0A6L2M1Z2</accession>
<keyword evidence="2" id="KW-0804">Transcription</keyword>
<comment type="caution">
    <text evidence="4">The sequence shown here is derived from an EMBL/GenBank/DDBJ whole genome shotgun (WGS) entry which is preliminary data.</text>
</comment>
<protein>
    <submittedName>
        <fullName evidence="4">Uncharacterized protein</fullName>
    </submittedName>
</protein>
<dbReference type="EMBL" id="BKCJ010005408">
    <property type="protein sequence ID" value="GEU66572.1"/>
    <property type="molecule type" value="Genomic_DNA"/>
</dbReference>
<sequence length="116" mass="12944">MMEGLVARLSSSDSVICKSLRCKEPSDAELFTYMMLLYEACHYFKGGGLNIVGQRPAKLAESCKVPFMFHGIRVSVSDIQIQHLGVQPGEALVVSCALVMHHYQDETISKQNHRTE</sequence>
<evidence type="ECO:0000256" key="3">
    <source>
        <dbReference type="PROSITE-ProRule" id="PRU01191"/>
    </source>
</evidence>
<evidence type="ECO:0000256" key="1">
    <source>
        <dbReference type="ARBA" id="ARBA00023015"/>
    </source>
</evidence>
<name>A0A6L2M1Z2_TANCI</name>
<evidence type="ECO:0000313" key="4">
    <source>
        <dbReference type="EMBL" id="GEU66572.1"/>
    </source>
</evidence>
<dbReference type="InterPro" id="IPR005202">
    <property type="entry name" value="TF_GRAS"/>
</dbReference>
<keyword evidence="1" id="KW-0805">Transcription regulation</keyword>
<proteinExistence type="inferred from homology"/>
<comment type="similarity">
    <text evidence="3">Belongs to the GRAS family.</text>
</comment>
<dbReference type="PROSITE" id="PS50985">
    <property type="entry name" value="GRAS"/>
    <property type="match status" value="1"/>
</dbReference>
<feature type="region of interest" description="Leucine repeat II (LRII)" evidence="3">
    <location>
        <begin position="51"/>
        <end position="83"/>
    </location>
</feature>
<comment type="caution">
    <text evidence="3">Lacks conserved residue(s) required for the propagation of feature annotation.</text>
</comment>
<evidence type="ECO:0000256" key="2">
    <source>
        <dbReference type="ARBA" id="ARBA00023163"/>
    </source>
</evidence>
<reference evidence="4" key="1">
    <citation type="journal article" date="2019" name="Sci. Rep.">
        <title>Draft genome of Tanacetum cinerariifolium, the natural source of mosquito coil.</title>
        <authorList>
            <person name="Yamashiro T."/>
            <person name="Shiraishi A."/>
            <person name="Satake H."/>
            <person name="Nakayama K."/>
        </authorList>
    </citation>
    <scope>NUCLEOTIDE SEQUENCE</scope>
</reference>
<gene>
    <name evidence="4" type="ORF">Tci_038550</name>
</gene>
<dbReference type="AlphaFoldDB" id="A0A6L2M1Z2"/>